<feature type="region of interest" description="Disordered" evidence="2">
    <location>
        <begin position="335"/>
        <end position="355"/>
    </location>
</feature>
<dbReference type="InterPro" id="IPR058596">
    <property type="entry name" value="TraC-like_dom"/>
</dbReference>
<comment type="caution">
    <text evidence="5">The sequence shown here is derived from an EMBL/GenBank/DDBJ whole genome shotgun (WGS) entry which is preliminary data.</text>
</comment>
<keyword evidence="1" id="KW-0175">Coiled coil</keyword>
<dbReference type="RefSeq" id="WP_160198069.1">
    <property type="nucleotide sequence ID" value="NZ_QXXA01000013.1"/>
</dbReference>
<dbReference type="Pfam" id="PF26593">
    <property type="entry name" value="TraC-like"/>
    <property type="match status" value="1"/>
</dbReference>
<keyword evidence="3" id="KW-1133">Transmembrane helix</keyword>
<keyword evidence="3" id="KW-0472">Membrane</keyword>
<keyword evidence="3" id="KW-0812">Transmembrane</keyword>
<dbReference type="Proteomes" id="UP000467132">
    <property type="component" value="Unassembled WGS sequence"/>
</dbReference>
<proteinExistence type="predicted"/>
<evidence type="ECO:0000256" key="2">
    <source>
        <dbReference type="SAM" id="MobiDB-lite"/>
    </source>
</evidence>
<evidence type="ECO:0000313" key="6">
    <source>
        <dbReference type="Proteomes" id="UP000467132"/>
    </source>
</evidence>
<evidence type="ECO:0000259" key="4">
    <source>
        <dbReference type="Pfam" id="PF26593"/>
    </source>
</evidence>
<feature type="transmembrane region" description="Helical" evidence="3">
    <location>
        <begin position="6"/>
        <end position="25"/>
    </location>
</feature>
<sequence length="355" mass="42091">MLSVAKYIIFGVSFLTIIGLGIVLYRDNKSTKIKKNDNNPINNKKSKKNKSKNKKESNKDNKNNEDIKYEYTQDFLEFESIEVYTQNNPLGIIKKDKYNYVCLLEVYGVNFNLLDLSERNTLEKEFQKLLNGIDYPIQLFIQSRKIDIEMYMKNYLTRLKEIENEYSRALKKIGYLKEKSNNEKIAELEYWEEQSLKIKSKYQYGRKLMNYIERRFKQKHMLERRYYISLAFTHNPNKYKEELNDKEILSEAFFQLINKAESIIGALKTTKLKGQLLDGNTLAEVLYISYNKADYENYRIQNAFKSGFSHLYTTADSMEVKDMKLRLQELKKEENNLKENLDNNMEVSESEKVGA</sequence>
<evidence type="ECO:0000256" key="3">
    <source>
        <dbReference type="SAM" id="Phobius"/>
    </source>
</evidence>
<accession>A0A845R0R9</accession>
<dbReference type="AlphaFoldDB" id="A0A845R0R9"/>
<feature type="domain" description="TraC-like" evidence="4">
    <location>
        <begin position="93"/>
        <end position="197"/>
    </location>
</feature>
<reference evidence="5 6" key="1">
    <citation type="submission" date="2018-08" db="EMBL/GenBank/DDBJ databases">
        <title>Murine metabolic-syndrome-specific gut microbial biobank.</title>
        <authorList>
            <person name="Liu C."/>
        </authorList>
    </citation>
    <scope>NUCLEOTIDE SEQUENCE [LARGE SCALE GENOMIC DNA]</scope>
    <source>
        <strain evidence="5 6">583</strain>
    </source>
</reference>
<evidence type="ECO:0000256" key="1">
    <source>
        <dbReference type="SAM" id="Coils"/>
    </source>
</evidence>
<organism evidence="5 6">
    <name type="scientific">Senegalia massiliensis</name>
    <dbReference type="NCBI Taxonomy" id="1720316"/>
    <lineage>
        <taxon>Bacteria</taxon>
        <taxon>Bacillati</taxon>
        <taxon>Bacillota</taxon>
        <taxon>Clostridia</taxon>
        <taxon>Eubacteriales</taxon>
        <taxon>Clostridiaceae</taxon>
        <taxon>Senegalia</taxon>
    </lineage>
</organism>
<name>A0A845R0R9_9CLOT</name>
<feature type="compositionally biased region" description="Basic and acidic residues" evidence="2">
    <location>
        <begin position="54"/>
        <end position="64"/>
    </location>
</feature>
<feature type="region of interest" description="Disordered" evidence="2">
    <location>
        <begin position="34"/>
        <end position="64"/>
    </location>
</feature>
<dbReference type="EMBL" id="QXXA01000013">
    <property type="protein sequence ID" value="NBI07599.1"/>
    <property type="molecule type" value="Genomic_DNA"/>
</dbReference>
<feature type="compositionally biased region" description="Basic residues" evidence="2">
    <location>
        <begin position="44"/>
        <end position="53"/>
    </location>
</feature>
<feature type="coiled-coil region" evidence="1">
    <location>
        <begin position="152"/>
        <end position="179"/>
    </location>
</feature>
<gene>
    <name evidence="5" type="ORF">D3Z33_12125</name>
</gene>
<keyword evidence="6" id="KW-1185">Reference proteome</keyword>
<dbReference type="OrthoDB" id="1958060at2"/>
<evidence type="ECO:0000313" key="5">
    <source>
        <dbReference type="EMBL" id="NBI07599.1"/>
    </source>
</evidence>
<protein>
    <recommendedName>
        <fullName evidence="4">TraC-like domain-containing protein</fullName>
    </recommendedName>
</protein>